<dbReference type="RefSeq" id="WP_189534048.1">
    <property type="nucleotide sequence ID" value="NZ_BMYX01000011.1"/>
</dbReference>
<sequence length="310" mass="34838">MARHHYRLVTRSDFDGLVCAVLLRELELIDEIVFVHPKDMQDGKVAITGNDITTNLPYTRQAHLVFDHHLSETLRNEGIPANYIIDPKAPSAARVVYNHFGGADALPGISPEMMEAVDKADSAQLSREDILEPKGWVLLNYLMDARTGLGRFKDFRIGNYQLMMDLIVYCRHHDIGDILSLPDVQERVALYREHEAAAKEQILRCSRVHGNLVVLNLLHETVIHPVNRFMIYALFPECNISIHVMWGLNRQNIVFAVGKSILNRSSSTNIGALMLQYGGGGHEAAGTCQIRSDRAEDVQEELVARIRGHG</sequence>
<evidence type="ECO:0000313" key="1">
    <source>
        <dbReference type="EMBL" id="GGY17334.1"/>
    </source>
</evidence>
<dbReference type="Proteomes" id="UP000645257">
    <property type="component" value="Unassembled WGS sequence"/>
</dbReference>
<proteinExistence type="predicted"/>
<evidence type="ECO:0000313" key="2">
    <source>
        <dbReference type="Proteomes" id="UP000645257"/>
    </source>
</evidence>
<reference evidence="1" key="1">
    <citation type="journal article" date="2014" name="Int. J. Syst. Evol. Microbiol.">
        <title>Complete genome sequence of Corynebacterium casei LMG S-19264T (=DSM 44701T), isolated from a smear-ripened cheese.</title>
        <authorList>
            <consortium name="US DOE Joint Genome Institute (JGI-PGF)"/>
            <person name="Walter F."/>
            <person name="Albersmeier A."/>
            <person name="Kalinowski J."/>
            <person name="Ruckert C."/>
        </authorList>
    </citation>
    <scope>NUCLEOTIDE SEQUENCE</scope>
    <source>
        <strain evidence="1">KCTC 32182</strain>
    </source>
</reference>
<organism evidence="1 2">
    <name type="scientific">Paludibacterium paludis</name>
    <dbReference type="NCBI Taxonomy" id="1225769"/>
    <lineage>
        <taxon>Bacteria</taxon>
        <taxon>Pseudomonadati</taxon>
        <taxon>Pseudomonadota</taxon>
        <taxon>Betaproteobacteria</taxon>
        <taxon>Neisseriales</taxon>
        <taxon>Chromobacteriaceae</taxon>
        <taxon>Paludibacterium</taxon>
    </lineage>
</organism>
<reference evidence="1" key="2">
    <citation type="submission" date="2020-09" db="EMBL/GenBank/DDBJ databases">
        <authorList>
            <person name="Sun Q."/>
            <person name="Kim S."/>
        </authorList>
    </citation>
    <scope>NUCLEOTIDE SEQUENCE</scope>
    <source>
        <strain evidence="1">KCTC 32182</strain>
    </source>
</reference>
<gene>
    <name evidence="1" type="ORF">GCM10011289_20910</name>
</gene>
<dbReference type="AlphaFoldDB" id="A0A918P3U4"/>
<dbReference type="InterPro" id="IPR038763">
    <property type="entry name" value="DHH_sf"/>
</dbReference>
<dbReference type="EMBL" id="BMYX01000011">
    <property type="protein sequence ID" value="GGY17334.1"/>
    <property type="molecule type" value="Genomic_DNA"/>
</dbReference>
<keyword evidence="2" id="KW-1185">Reference proteome</keyword>
<dbReference type="PIRSF" id="PIRSF028235">
    <property type="entry name" value="UCP028235"/>
    <property type="match status" value="1"/>
</dbReference>
<name>A0A918P3U4_9NEIS</name>
<dbReference type="SUPFAM" id="SSF64182">
    <property type="entry name" value="DHH phosphoesterases"/>
    <property type="match status" value="1"/>
</dbReference>
<accession>A0A918P3U4</accession>
<dbReference type="Gene3D" id="3.10.310.30">
    <property type="match status" value="1"/>
</dbReference>
<comment type="caution">
    <text evidence="1">The sequence shown here is derived from an EMBL/GenBank/DDBJ whole genome shotgun (WGS) entry which is preliminary data.</text>
</comment>
<protein>
    <submittedName>
        <fullName evidence="1">Exopolyphosphatase</fullName>
    </submittedName>
</protein>
<dbReference type="InterPro" id="IPR016877">
    <property type="entry name" value="UCP028235"/>
</dbReference>